<dbReference type="KEGG" id="hsn:DV733_01635"/>
<keyword evidence="1" id="KW-0812">Transmembrane</keyword>
<evidence type="ECO:0000256" key="1">
    <source>
        <dbReference type="SAM" id="Phobius"/>
    </source>
</evidence>
<dbReference type="Proteomes" id="UP000296706">
    <property type="component" value="Chromosome"/>
</dbReference>
<feature type="transmembrane region" description="Helical" evidence="1">
    <location>
        <begin position="15"/>
        <end position="37"/>
    </location>
</feature>
<keyword evidence="1" id="KW-1133">Transmembrane helix</keyword>
<gene>
    <name evidence="2" type="ORF">DV733_01635</name>
</gene>
<accession>A0A4D6H857</accession>
<reference evidence="2 3" key="1">
    <citation type="journal article" date="2019" name="Nat. Commun.">
        <title>A new type of DNA phosphorothioation-based antiviral system in archaea.</title>
        <authorList>
            <person name="Xiong L."/>
            <person name="Liu S."/>
            <person name="Chen S."/>
            <person name="Xiao Y."/>
            <person name="Zhu B."/>
            <person name="Gao Y."/>
            <person name="Zhang Y."/>
            <person name="Chen B."/>
            <person name="Luo J."/>
            <person name="Deng Z."/>
            <person name="Chen X."/>
            <person name="Wang L."/>
            <person name="Chen S."/>
        </authorList>
    </citation>
    <scope>NUCLEOTIDE SEQUENCE [LARGE SCALE GENOMIC DNA]</scope>
    <source>
        <strain evidence="2 3">CBA1105</strain>
    </source>
</reference>
<evidence type="ECO:0000313" key="3">
    <source>
        <dbReference type="Proteomes" id="UP000296706"/>
    </source>
</evidence>
<keyword evidence="3" id="KW-1185">Reference proteome</keyword>
<sequence>MRWVGDTRGQTLQDFAVGVGIFLIAFIFVLSLFPGLLTPFQSSASGAERAQAEQVSTQMLNTLSDGSAPNHLNTAELTTVLGGSEADLLDRYGLPIAANINVTVETLDGTRNIYTTNNEVGDREVATSARIVTLDGDNPDCEPACRLVVRVW</sequence>
<organism evidence="2 3">
    <name type="scientific">Halapricum salinum</name>
    <dbReference type="NCBI Taxonomy" id="1457250"/>
    <lineage>
        <taxon>Archaea</taxon>
        <taxon>Methanobacteriati</taxon>
        <taxon>Methanobacteriota</taxon>
        <taxon>Stenosarchaea group</taxon>
        <taxon>Halobacteria</taxon>
        <taxon>Halobacteriales</taxon>
        <taxon>Haloarculaceae</taxon>
        <taxon>Halapricum</taxon>
    </lineage>
</organism>
<dbReference type="OrthoDB" id="125215at2157"/>
<dbReference type="STRING" id="1457250.GCA_000755225_02623"/>
<dbReference type="EMBL" id="CP031310">
    <property type="protein sequence ID" value="QCC49999.1"/>
    <property type="molecule type" value="Genomic_DNA"/>
</dbReference>
<evidence type="ECO:0000313" key="2">
    <source>
        <dbReference type="EMBL" id="QCC49999.1"/>
    </source>
</evidence>
<dbReference type="RefSeq" id="WP_049993443.1">
    <property type="nucleotide sequence ID" value="NZ_CP031310.1"/>
</dbReference>
<protein>
    <submittedName>
        <fullName evidence="2">Uncharacterized protein</fullName>
    </submittedName>
</protein>
<dbReference type="AlphaFoldDB" id="A0A4D6H857"/>
<name>A0A4D6H857_9EURY</name>
<dbReference type="GeneID" id="39846529"/>
<keyword evidence="1" id="KW-0472">Membrane</keyword>
<proteinExistence type="predicted"/>
<dbReference type="Pfam" id="PF23958">
    <property type="entry name" value="DUF7287"/>
    <property type="match status" value="1"/>
</dbReference>
<dbReference type="InterPro" id="IPR056613">
    <property type="entry name" value="DUF7287"/>
</dbReference>